<reference evidence="2" key="1">
    <citation type="submission" date="2015-07" db="EMBL/GenBank/DDBJ databases">
        <title>MeaNS - Measles Nucleotide Surveillance Program.</title>
        <authorList>
            <person name="Tran T."/>
            <person name="Druce J."/>
        </authorList>
    </citation>
    <scope>NUCLEOTIDE SEQUENCE</scope>
    <source>
        <strain evidence="2">UCB-OBI-ISO-001</strain>
        <tissue evidence="2">Gonad</tissue>
    </source>
</reference>
<dbReference type="AlphaFoldDB" id="A0A0L8G9D1"/>
<gene>
    <name evidence="2" type="ORF">OCBIM_22038317mg</name>
</gene>
<keyword evidence="1" id="KW-0472">Membrane</keyword>
<protein>
    <submittedName>
        <fullName evidence="2">Uncharacterized protein</fullName>
    </submittedName>
</protein>
<keyword evidence="1" id="KW-1133">Transmembrane helix</keyword>
<organism evidence="2">
    <name type="scientific">Octopus bimaculoides</name>
    <name type="common">California two-spotted octopus</name>
    <dbReference type="NCBI Taxonomy" id="37653"/>
    <lineage>
        <taxon>Eukaryota</taxon>
        <taxon>Metazoa</taxon>
        <taxon>Spiralia</taxon>
        <taxon>Lophotrochozoa</taxon>
        <taxon>Mollusca</taxon>
        <taxon>Cephalopoda</taxon>
        <taxon>Coleoidea</taxon>
        <taxon>Octopodiformes</taxon>
        <taxon>Octopoda</taxon>
        <taxon>Incirrata</taxon>
        <taxon>Octopodidae</taxon>
        <taxon>Octopus</taxon>
    </lineage>
</organism>
<proteinExistence type="predicted"/>
<accession>A0A0L8G9D1</accession>
<name>A0A0L8G9D1_OCTBM</name>
<feature type="transmembrane region" description="Helical" evidence="1">
    <location>
        <begin position="45"/>
        <end position="68"/>
    </location>
</feature>
<sequence length="174" mass="19267">MAIHVFSFLYFLVGAVCDSLFFIFSQSTTPPLCRWLRFPLWFHTLLLVLVECCPLVLVLLCVVSSFVFSSNSPSCCFSLGLHSDLMWPFKPQLKHLGCLPSTKTISLSSPMLMISAISSKGIALSNFPLSQLWPEGWLFFSSRPMMIAATKQVASTSGGMLLIPTSTCVMQILM</sequence>
<feature type="transmembrane region" description="Helical" evidence="1">
    <location>
        <begin position="6"/>
        <end position="24"/>
    </location>
</feature>
<dbReference type="EMBL" id="KQ423277">
    <property type="protein sequence ID" value="KOF73155.1"/>
    <property type="molecule type" value="Genomic_DNA"/>
</dbReference>
<keyword evidence="1" id="KW-0812">Transmembrane</keyword>
<evidence type="ECO:0000313" key="2">
    <source>
        <dbReference type="EMBL" id="KOF73155.1"/>
    </source>
</evidence>
<evidence type="ECO:0000256" key="1">
    <source>
        <dbReference type="SAM" id="Phobius"/>
    </source>
</evidence>